<dbReference type="Pfam" id="PF13609">
    <property type="entry name" value="Porin_4"/>
    <property type="match status" value="1"/>
</dbReference>
<evidence type="ECO:0000256" key="1">
    <source>
        <dbReference type="ARBA" id="ARBA00004571"/>
    </source>
</evidence>
<dbReference type="PRINTS" id="PR00182">
    <property type="entry name" value="ECOLNEIPORIN"/>
</dbReference>
<keyword evidence="14" id="KW-1185">Reference proteome</keyword>
<evidence type="ECO:0000259" key="12">
    <source>
        <dbReference type="Pfam" id="PF13609"/>
    </source>
</evidence>
<feature type="domain" description="Porin" evidence="12">
    <location>
        <begin position="11"/>
        <end position="285"/>
    </location>
</feature>
<protein>
    <submittedName>
        <fullName evidence="13">Porin</fullName>
    </submittedName>
</protein>
<keyword evidence="5" id="KW-0812">Transmembrane</keyword>
<keyword evidence="9" id="KW-0472">Membrane</keyword>
<dbReference type="CDD" id="cd00342">
    <property type="entry name" value="gram_neg_porins"/>
    <property type="match status" value="1"/>
</dbReference>
<keyword evidence="6 11" id="KW-0732">Signal</keyword>
<keyword evidence="4" id="KW-1134">Transmembrane beta strand</keyword>
<keyword evidence="10" id="KW-0998">Cell outer membrane</keyword>
<evidence type="ECO:0000256" key="10">
    <source>
        <dbReference type="ARBA" id="ARBA00023237"/>
    </source>
</evidence>
<dbReference type="GO" id="GO:0046930">
    <property type="term" value="C:pore complex"/>
    <property type="evidence" value="ECO:0007669"/>
    <property type="project" value="UniProtKB-KW"/>
</dbReference>
<keyword evidence="3" id="KW-0813">Transport</keyword>
<evidence type="ECO:0000256" key="3">
    <source>
        <dbReference type="ARBA" id="ARBA00022448"/>
    </source>
</evidence>
<dbReference type="PANTHER" id="PTHR34501:SF9">
    <property type="entry name" value="MAJOR OUTER MEMBRANE PROTEIN P.IA"/>
    <property type="match status" value="1"/>
</dbReference>
<evidence type="ECO:0000313" key="14">
    <source>
        <dbReference type="Proteomes" id="UP000601768"/>
    </source>
</evidence>
<evidence type="ECO:0000256" key="2">
    <source>
        <dbReference type="ARBA" id="ARBA00011233"/>
    </source>
</evidence>
<proteinExistence type="predicted"/>
<evidence type="ECO:0000313" key="13">
    <source>
        <dbReference type="EMBL" id="MBC3764807.1"/>
    </source>
</evidence>
<comment type="subcellular location">
    <subcellularLocation>
        <location evidence="1">Cell outer membrane</location>
        <topology evidence="1">Multi-pass membrane protein</topology>
    </subcellularLocation>
</comment>
<feature type="chain" id="PRO_5035293483" evidence="11">
    <location>
        <begin position="22"/>
        <end position="303"/>
    </location>
</feature>
<comment type="caution">
    <text evidence="13">The sequence shown here is derived from an EMBL/GenBank/DDBJ whole genome shotgun (WGS) entry which is preliminary data.</text>
</comment>
<evidence type="ECO:0000256" key="8">
    <source>
        <dbReference type="ARBA" id="ARBA00023114"/>
    </source>
</evidence>
<evidence type="ECO:0000256" key="11">
    <source>
        <dbReference type="SAM" id="SignalP"/>
    </source>
</evidence>
<dbReference type="AlphaFoldDB" id="A0A8J6IS24"/>
<gene>
    <name evidence="13" type="ORF">H8B19_02895</name>
</gene>
<feature type="signal peptide" evidence="11">
    <location>
        <begin position="1"/>
        <end position="21"/>
    </location>
</feature>
<evidence type="ECO:0000256" key="7">
    <source>
        <dbReference type="ARBA" id="ARBA00023065"/>
    </source>
</evidence>
<organism evidence="13 14">
    <name type="scientific">Neptunicella marina</name>
    <dbReference type="NCBI Taxonomy" id="2125989"/>
    <lineage>
        <taxon>Bacteria</taxon>
        <taxon>Pseudomonadati</taxon>
        <taxon>Pseudomonadota</taxon>
        <taxon>Gammaproteobacteria</taxon>
        <taxon>Alteromonadales</taxon>
        <taxon>Alteromonadaceae</taxon>
        <taxon>Neptunicella</taxon>
    </lineage>
</organism>
<dbReference type="EMBL" id="JACNEP010000002">
    <property type="protein sequence ID" value="MBC3764807.1"/>
    <property type="molecule type" value="Genomic_DNA"/>
</dbReference>
<evidence type="ECO:0000256" key="6">
    <source>
        <dbReference type="ARBA" id="ARBA00022729"/>
    </source>
</evidence>
<dbReference type="GO" id="GO:0034220">
    <property type="term" value="P:monoatomic ion transmembrane transport"/>
    <property type="evidence" value="ECO:0007669"/>
    <property type="project" value="InterPro"/>
</dbReference>
<dbReference type="SUPFAM" id="SSF56935">
    <property type="entry name" value="Porins"/>
    <property type="match status" value="1"/>
</dbReference>
<evidence type="ECO:0000256" key="9">
    <source>
        <dbReference type="ARBA" id="ARBA00023136"/>
    </source>
</evidence>
<dbReference type="GO" id="GO:0015288">
    <property type="term" value="F:porin activity"/>
    <property type="evidence" value="ECO:0007669"/>
    <property type="project" value="UniProtKB-KW"/>
</dbReference>
<accession>A0A8J6IS24</accession>
<dbReference type="GO" id="GO:0009279">
    <property type="term" value="C:cell outer membrane"/>
    <property type="evidence" value="ECO:0007669"/>
    <property type="project" value="UniProtKB-SubCell"/>
</dbReference>
<dbReference type="InterPro" id="IPR001702">
    <property type="entry name" value="Porin_Gram-ve"/>
</dbReference>
<dbReference type="Gene3D" id="2.40.160.10">
    <property type="entry name" value="Porin"/>
    <property type="match status" value="1"/>
</dbReference>
<dbReference type="Proteomes" id="UP000601768">
    <property type="component" value="Unassembled WGS sequence"/>
</dbReference>
<name>A0A8J6IS24_9ALTE</name>
<evidence type="ECO:0000256" key="4">
    <source>
        <dbReference type="ARBA" id="ARBA00022452"/>
    </source>
</evidence>
<dbReference type="PRINTS" id="PR00184">
    <property type="entry name" value="NEISSPPORIN"/>
</dbReference>
<keyword evidence="7" id="KW-0406">Ion transport</keyword>
<reference evidence="13" key="1">
    <citation type="journal article" date="2018" name="Int. J. Syst. Evol. Microbiol.">
        <title>Neptunicella marina gen. nov., sp. nov., isolated from surface seawater.</title>
        <authorList>
            <person name="Liu X."/>
            <person name="Lai Q."/>
            <person name="Du Y."/>
            <person name="Zhang X."/>
            <person name="Liu Z."/>
            <person name="Sun F."/>
            <person name="Shao Z."/>
        </authorList>
    </citation>
    <scope>NUCLEOTIDE SEQUENCE</scope>
    <source>
        <strain evidence="13">S27-2</strain>
    </source>
</reference>
<dbReference type="InterPro" id="IPR050298">
    <property type="entry name" value="Gram-neg_bact_OMP"/>
</dbReference>
<sequence>MNVSRLLLAPALLSSAMPVLANDDPVDFFGLVNVTFQSTDDGDGRFTETKSNNSRVGVKGTYDLDDGLKAIYHLEWKVDVTDLSGGDNITGRNQYIGLQGGFGKVLIGRNDTMLKQAQGKIDQFNHLEMDIGKLWKGENRLSDTVTYVSPKLGDFSVGATYVAEESADGDSASSVSLMYGDKLLKKSKVFAAVGVDFDVKGYDTTRVSMQTKLDDLKIGAIFQRQEAVDTGVSKNGYLVSAAYAVDKLTYKAQIQTLEDDKVISVGADYSLGKNTKLFAFYADRNMENDPDSDWLAIGLEQKF</sequence>
<dbReference type="RefSeq" id="WP_186505283.1">
    <property type="nucleotide sequence ID" value="NZ_JACNEP010000002.1"/>
</dbReference>
<comment type="subunit">
    <text evidence="2">Homotrimer.</text>
</comment>
<dbReference type="PANTHER" id="PTHR34501">
    <property type="entry name" value="PROTEIN YDDL-RELATED"/>
    <property type="match status" value="1"/>
</dbReference>
<dbReference type="InterPro" id="IPR002299">
    <property type="entry name" value="Porin_Neis"/>
</dbReference>
<keyword evidence="8" id="KW-0626">Porin</keyword>
<evidence type="ECO:0000256" key="5">
    <source>
        <dbReference type="ARBA" id="ARBA00022692"/>
    </source>
</evidence>
<dbReference type="InterPro" id="IPR033900">
    <property type="entry name" value="Gram_neg_porin_domain"/>
</dbReference>
<dbReference type="InterPro" id="IPR023614">
    <property type="entry name" value="Porin_dom_sf"/>
</dbReference>
<reference evidence="13" key="2">
    <citation type="submission" date="2020-08" db="EMBL/GenBank/DDBJ databases">
        <authorList>
            <person name="Lai Q."/>
        </authorList>
    </citation>
    <scope>NUCLEOTIDE SEQUENCE</scope>
    <source>
        <strain evidence="13">S27-2</strain>
    </source>
</reference>